<keyword evidence="3" id="KW-1185">Reference proteome</keyword>
<dbReference type="InterPro" id="IPR052743">
    <property type="entry name" value="Glutaminase_GtaA"/>
</dbReference>
<evidence type="ECO:0000259" key="1">
    <source>
        <dbReference type="Pfam" id="PF16335"/>
    </source>
</evidence>
<dbReference type="PANTHER" id="PTHR31987:SF1">
    <property type="entry name" value="GLUTAMINASE A"/>
    <property type="match status" value="1"/>
</dbReference>
<comment type="caution">
    <text evidence="2">The sequence shown here is derived from an EMBL/GenBank/DDBJ whole genome shotgun (WGS) entry which is preliminary data.</text>
</comment>
<feature type="domain" description="Glutaminase A central" evidence="1">
    <location>
        <begin position="50"/>
        <end position="123"/>
    </location>
</feature>
<gene>
    <name evidence="2" type="ORF">G6011_09121</name>
</gene>
<dbReference type="InterPro" id="IPR032514">
    <property type="entry name" value="GtaA_central"/>
</dbReference>
<organism evidence="2 3">
    <name type="scientific">Alternaria panax</name>
    <dbReference type="NCBI Taxonomy" id="48097"/>
    <lineage>
        <taxon>Eukaryota</taxon>
        <taxon>Fungi</taxon>
        <taxon>Dikarya</taxon>
        <taxon>Ascomycota</taxon>
        <taxon>Pezizomycotina</taxon>
        <taxon>Dothideomycetes</taxon>
        <taxon>Pleosporomycetidae</taxon>
        <taxon>Pleosporales</taxon>
        <taxon>Pleosporineae</taxon>
        <taxon>Pleosporaceae</taxon>
        <taxon>Alternaria</taxon>
        <taxon>Alternaria sect. Panax</taxon>
    </lineage>
</organism>
<evidence type="ECO:0000313" key="3">
    <source>
        <dbReference type="Proteomes" id="UP001199106"/>
    </source>
</evidence>
<evidence type="ECO:0000313" key="2">
    <source>
        <dbReference type="EMBL" id="KAG9191033.1"/>
    </source>
</evidence>
<sequence length="123" mass="14164">MMRKHYQDYLATSREAKVWTMQIRHDVAIYYAEDKLVGNNAEVSSMPEEESYYAILTLSSRQILAANILTESADNTTGPTVFQREISLDGKVNTVDIIYSTLPFWLYANPELLRLLLKPILEF</sequence>
<accession>A0AAD4NNI1</accession>
<dbReference type="EMBL" id="JAANER010000004">
    <property type="protein sequence ID" value="KAG9191033.1"/>
    <property type="molecule type" value="Genomic_DNA"/>
</dbReference>
<dbReference type="Proteomes" id="UP001199106">
    <property type="component" value="Unassembled WGS sequence"/>
</dbReference>
<dbReference type="PANTHER" id="PTHR31987">
    <property type="entry name" value="GLUTAMINASE A-RELATED"/>
    <property type="match status" value="1"/>
</dbReference>
<dbReference type="Pfam" id="PF16335">
    <property type="entry name" value="GtaA_6_Hairpin"/>
    <property type="match status" value="1"/>
</dbReference>
<protein>
    <recommendedName>
        <fullName evidence="1">Glutaminase A central domain-containing protein</fullName>
    </recommendedName>
</protein>
<name>A0AAD4NNI1_9PLEO</name>
<dbReference type="AlphaFoldDB" id="A0AAD4NNI1"/>
<proteinExistence type="predicted"/>
<reference evidence="2" key="1">
    <citation type="submission" date="2021-07" db="EMBL/GenBank/DDBJ databases">
        <title>Genome Resource of American Ginseng Black Spot Pathogen Alternaria panax.</title>
        <authorList>
            <person name="Qiu C."/>
            <person name="Wang W."/>
            <person name="Liu Z."/>
        </authorList>
    </citation>
    <scope>NUCLEOTIDE SEQUENCE</scope>
    <source>
        <strain evidence="2">BNCC115425</strain>
    </source>
</reference>